<evidence type="ECO:0000256" key="1">
    <source>
        <dbReference type="ARBA" id="ARBA00022679"/>
    </source>
</evidence>
<protein>
    <submittedName>
        <fullName evidence="4">Acetyltransferase</fullName>
    </submittedName>
</protein>
<sequence>MLTISNITIRPIQPSDNPALALIVRNTLAEFGAANPGTVFFDPTTDALFELFQMPKSVYFVAEADGRILGGGGIFPTEGLPEGTCELVKMYLLPEARGIGLGRTLIEKCLVTAKEIGFQQVYLETLDELHLALKIYAKFGFEYLKAPMGNTKHFGCGLWMLKKL</sequence>
<dbReference type="AlphaFoldDB" id="A0A5K7S5K2"/>
<accession>A0A5K7S5K2</accession>
<organism evidence="4 5">
    <name type="scientific">Aquipluma nitroreducens</name>
    <dbReference type="NCBI Taxonomy" id="2010828"/>
    <lineage>
        <taxon>Bacteria</taxon>
        <taxon>Pseudomonadati</taxon>
        <taxon>Bacteroidota</taxon>
        <taxon>Bacteroidia</taxon>
        <taxon>Marinilabiliales</taxon>
        <taxon>Prolixibacteraceae</taxon>
        <taxon>Aquipluma</taxon>
    </lineage>
</organism>
<dbReference type="KEGG" id="anf:AQPE_0904"/>
<evidence type="ECO:0000313" key="5">
    <source>
        <dbReference type="Proteomes" id="UP001193389"/>
    </source>
</evidence>
<gene>
    <name evidence="4" type="ORF">AQPE_0904</name>
</gene>
<dbReference type="InterPro" id="IPR050832">
    <property type="entry name" value="Bact_Acetyltransf"/>
</dbReference>
<evidence type="ECO:0000259" key="3">
    <source>
        <dbReference type="PROSITE" id="PS51186"/>
    </source>
</evidence>
<dbReference type="SUPFAM" id="SSF55729">
    <property type="entry name" value="Acyl-CoA N-acyltransferases (Nat)"/>
    <property type="match status" value="1"/>
</dbReference>
<dbReference type="Pfam" id="PF00583">
    <property type="entry name" value="Acetyltransf_1"/>
    <property type="match status" value="1"/>
</dbReference>
<dbReference type="Proteomes" id="UP001193389">
    <property type="component" value="Chromosome"/>
</dbReference>
<dbReference type="EMBL" id="AP018694">
    <property type="protein sequence ID" value="BBE16760.1"/>
    <property type="molecule type" value="Genomic_DNA"/>
</dbReference>
<dbReference type="GO" id="GO:0016747">
    <property type="term" value="F:acyltransferase activity, transferring groups other than amino-acyl groups"/>
    <property type="evidence" value="ECO:0007669"/>
    <property type="project" value="InterPro"/>
</dbReference>
<dbReference type="Gene3D" id="3.40.630.30">
    <property type="match status" value="1"/>
</dbReference>
<keyword evidence="1" id="KW-0808">Transferase</keyword>
<evidence type="ECO:0000256" key="2">
    <source>
        <dbReference type="ARBA" id="ARBA00023315"/>
    </source>
</evidence>
<keyword evidence="5" id="KW-1185">Reference proteome</keyword>
<name>A0A5K7S5K2_9BACT</name>
<keyword evidence="2" id="KW-0012">Acyltransferase</keyword>
<feature type="domain" description="N-acetyltransferase" evidence="3">
    <location>
        <begin position="7"/>
        <end position="164"/>
    </location>
</feature>
<dbReference type="PANTHER" id="PTHR43877">
    <property type="entry name" value="AMINOALKYLPHOSPHONATE N-ACETYLTRANSFERASE-RELATED-RELATED"/>
    <property type="match status" value="1"/>
</dbReference>
<dbReference type="InterPro" id="IPR016181">
    <property type="entry name" value="Acyl_CoA_acyltransferase"/>
</dbReference>
<proteinExistence type="predicted"/>
<evidence type="ECO:0000313" key="4">
    <source>
        <dbReference type="EMBL" id="BBE16760.1"/>
    </source>
</evidence>
<dbReference type="CDD" id="cd04301">
    <property type="entry name" value="NAT_SF"/>
    <property type="match status" value="1"/>
</dbReference>
<dbReference type="InterPro" id="IPR000182">
    <property type="entry name" value="GNAT_dom"/>
</dbReference>
<reference evidence="4" key="1">
    <citation type="journal article" date="2020" name="Int. J. Syst. Evol. Microbiol.">
        <title>Aquipluma nitroreducens gen. nov. sp. nov., a novel facultatively anaerobic bacterium isolated from a freshwater lake.</title>
        <authorList>
            <person name="Watanabe M."/>
            <person name="Kojima H."/>
            <person name="Fukui M."/>
        </authorList>
    </citation>
    <scope>NUCLEOTIDE SEQUENCE</scope>
    <source>
        <strain evidence="4">MeG22</strain>
    </source>
</reference>
<dbReference type="RefSeq" id="WP_318349802.1">
    <property type="nucleotide sequence ID" value="NZ_AP018694.1"/>
</dbReference>
<dbReference type="PROSITE" id="PS51186">
    <property type="entry name" value="GNAT"/>
    <property type="match status" value="1"/>
</dbReference>